<sequence>MMKFEILVLFLGLVSIALCEEQKCREDEYSPGPNCGLEPTCPDRSSHAYPKSICDCWCNPDTFRKLHTNECVTLANCT</sequence>
<dbReference type="EMBL" id="CM034393">
    <property type="protein sequence ID" value="KAJ0179751.1"/>
    <property type="molecule type" value="Genomic_DNA"/>
</dbReference>
<organism evidence="1 2">
    <name type="scientific">Dendrolimus kikuchii</name>
    <dbReference type="NCBI Taxonomy" id="765133"/>
    <lineage>
        <taxon>Eukaryota</taxon>
        <taxon>Metazoa</taxon>
        <taxon>Ecdysozoa</taxon>
        <taxon>Arthropoda</taxon>
        <taxon>Hexapoda</taxon>
        <taxon>Insecta</taxon>
        <taxon>Pterygota</taxon>
        <taxon>Neoptera</taxon>
        <taxon>Endopterygota</taxon>
        <taxon>Lepidoptera</taxon>
        <taxon>Glossata</taxon>
        <taxon>Ditrysia</taxon>
        <taxon>Bombycoidea</taxon>
        <taxon>Lasiocampidae</taxon>
        <taxon>Dendrolimus</taxon>
    </lineage>
</organism>
<protein>
    <submittedName>
        <fullName evidence="1">Uncharacterized protein</fullName>
    </submittedName>
</protein>
<accession>A0ACC1D7E5</accession>
<evidence type="ECO:0000313" key="1">
    <source>
        <dbReference type="EMBL" id="KAJ0179751.1"/>
    </source>
</evidence>
<reference evidence="1 2" key="1">
    <citation type="journal article" date="2021" name="Front. Genet.">
        <title>Chromosome-Level Genome Assembly Reveals Significant Gene Expansion in the Toll and IMD Signaling Pathways of Dendrolimus kikuchii.</title>
        <authorList>
            <person name="Zhou J."/>
            <person name="Wu P."/>
            <person name="Xiong Z."/>
            <person name="Liu N."/>
            <person name="Zhao N."/>
            <person name="Ji M."/>
            <person name="Qiu Y."/>
            <person name="Yang B."/>
        </authorList>
    </citation>
    <scope>NUCLEOTIDE SEQUENCE [LARGE SCALE GENOMIC DNA]</scope>
    <source>
        <strain evidence="1">Ann1</strain>
    </source>
</reference>
<proteinExistence type="predicted"/>
<comment type="caution">
    <text evidence="1">The sequence shown here is derived from an EMBL/GenBank/DDBJ whole genome shotgun (WGS) entry which is preliminary data.</text>
</comment>
<evidence type="ECO:0000313" key="2">
    <source>
        <dbReference type="Proteomes" id="UP000824533"/>
    </source>
</evidence>
<gene>
    <name evidence="1" type="ORF">K1T71_004342</name>
</gene>
<name>A0ACC1D7E5_9NEOP</name>
<keyword evidence="2" id="KW-1185">Reference proteome</keyword>
<dbReference type="Proteomes" id="UP000824533">
    <property type="component" value="Linkage Group LG07"/>
</dbReference>